<evidence type="ECO:0000313" key="16">
    <source>
        <dbReference type="EMBL" id="EAR88356.1"/>
    </source>
</evidence>
<dbReference type="RefSeq" id="XP_001008601.1">
    <property type="nucleotide sequence ID" value="XM_001008601.3"/>
</dbReference>
<dbReference type="GO" id="GO:0008374">
    <property type="term" value="F:O-acyltransferase activity"/>
    <property type="evidence" value="ECO:0007669"/>
    <property type="project" value="InterPro"/>
</dbReference>
<dbReference type="EMBL" id="GG662841">
    <property type="protein sequence ID" value="EAR88356.1"/>
    <property type="molecule type" value="Genomic_DNA"/>
</dbReference>
<evidence type="ECO:0000256" key="10">
    <source>
        <dbReference type="ARBA" id="ARBA00023209"/>
    </source>
</evidence>
<reference evidence="17" key="1">
    <citation type="journal article" date="2006" name="PLoS Biol.">
        <title>Macronuclear genome sequence of the ciliate Tetrahymena thermophila, a model eukaryote.</title>
        <authorList>
            <person name="Eisen J.A."/>
            <person name="Coyne R.S."/>
            <person name="Wu M."/>
            <person name="Wu D."/>
            <person name="Thiagarajan M."/>
            <person name="Wortman J.R."/>
            <person name="Badger J.H."/>
            <person name="Ren Q."/>
            <person name="Amedeo P."/>
            <person name="Jones K.M."/>
            <person name="Tallon L.J."/>
            <person name="Delcher A.L."/>
            <person name="Salzberg S.L."/>
            <person name="Silva J.C."/>
            <person name="Haas B.J."/>
            <person name="Majoros W.H."/>
            <person name="Farzad M."/>
            <person name="Carlton J.M."/>
            <person name="Smith R.K. Jr."/>
            <person name="Garg J."/>
            <person name="Pearlman R.E."/>
            <person name="Karrer K.M."/>
            <person name="Sun L."/>
            <person name="Manning G."/>
            <person name="Elde N.C."/>
            <person name="Turkewitz A.P."/>
            <person name="Asai D.J."/>
            <person name="Wilkes D.E."/>
            <person name="Wang Y."/>
            <person name="Cai H."/>
            <person name="Collins K."/>
            <person name="Stewart B.A."/>
            <person name="Lee S.R."/>
            <person name="Wilamowska K."/>
            <person name="Weinberg Z."/>
            <person name="Ruzzo W.L."/>
            <person name="Wloga D."/>
            <person name="Gaertig J."/>
            <person name="Frankel J."/>
            <person name="Tsao C.-C."/>
            <person name="Gorovsky M.A."/>
            <person name="Keeling P.J."/>
            <person name="Waller R.F."/>
            <person name="Patron N.J."/>
            <person name="Cherry J.M."/>
            <person name="Stover N.A."/>
            <person name="Krieger C.J."/>
            <person name="del Toro C."/>
            <person name="Ryder H.F."/>
            <person name="Williamson S.C."/>
            <person name="Barbeau R.A."/>
            <person name="Hamilton E.P."/>
            <person name="Orias E."/>
        </authorList>
    </citation>
    <scope>NUCLEOTIDE SEQUENCE [LARGE SCALE GENOMIC DNA]</scope>
    <source>
        <strain evidence="17">SB210</strain>
    </source>
</reference>
<keyword evidence="4" id="KW-0444">Lipid biosynthesis</keyword>
<dbReference type="AlphaFoldDB" id="Q22SV8"/>
<evidence type="ECO:0000256" key="5">
    <source>
        <dbReference type="ARBA" id="ARBA00022679"/>
    </source>
</evidence>
<dbReference type="OrthoDB" id="272512at2759"/>
<comment type="pathway">
    <text evidence="2">Lipid metabolism.</text>
</comment>
<feature type="transmembrane region" description="Helical" evidence="14">
    <location>
        <begin position="61"/>
        <end position="89"/>
    </location>
</feature>
<dbReference type="SUPFAM" id="SSF69593">
    <property type="entry name" value="Glycerol-3-phosphate (1)-acyltransferase"/>
    <property type="match status" value="1"/>
</dbReference>
<dbReference type="InterPro" id="IPR045252">
    <property type="entry name" value="LPCAT1-like"/>
</dbReference>
<keyword evidence="8" id="KW-0443">Lipid metabolism</keyword>
<dbReference type="Pfam" id="PF01553">
    <property type="entry name" value="Acyltransferase"/>
    <property type="match status" value="1"/>
</dbReference>
<keyword evidence="9 14" id="KW-0472">Membrane</keyword>
<gene>
    <name evidence="16" type="ORF">TTHERM_00812730</name>
</gene>
<name>Q22SV8_TETTS</name>
<dbReference type="GeneID" id="7832960"/>
<evidence type="ECO:0000256" key="14">
    <source>
        <dbReference type="SAM" id="Phobius"/>
    </source>
</evidence>
<sequence length="386" mass="44770">MIGFIIGVAIFGAWSFYIVNVINKVVFKTLKFTEELDPNLEERFKPFERFERKLWNVKEMYFCGIFLLPIRVAIVVVVMIFLTLFLFVLVGFKPNAHKEEYPTWKRNSIVYVSRVIARIILFCCGIYWIDKKNAQIHDYDKEYPLSHNLRSGKSNRAPIIVSNHVTWIDIMYFCSCSHFPSYLSKKDVQNIPFFGAAAKAFQCIFVDRESNENKHEVRDAIRARGEGIKEGKNFPPIVIFPEGTTSNGTHLISFKKGAFENLLPVKIFCLQYPIRHVNVALDVLGQGINVLLVFCQLKNNLSVTEFNTFYPDHLNLSHDKEDDWKIYARKVKDIMLAAMPNKKNSESGFRDVKEYESIIFPRKEKQTNKAEETTTPTEGSQNKKYD</sequence>
<dbReference type="HOGENOM" id="CLU_042218_0_0_1"/>
<evidence type="ECO:0000256" key="12">
    <source>
        <dbReference type="ARBA" id="ARBA00023315"/>
    </source>
</evidence>
<dbReference type="GO" id="GO:0016020">
    <property type="term" value="C:membrane"/>
    <property type="evidence" value="ECO:0007669"/>
    <property type="project" value="UniProtKB-SubCell"/>
</dbReference>
<organism evidence="16 17">
    <name type="scientific">Tetrahymena thermophila (strain SB210)</name>
    <dbReference type="NCBI Taxonomy" id="312017"/>
    <lineage>
        <taxon>Eukaryota</taxon>
        <taxon>Sar</taxon>
        <taxon>Alveolata</taxon>
        <taxon>Ciliophora</taxon>
        <taxon>Intramacronucleata</taxon>
        <taxon>Oligohymenophorea</taxon>
        <taxon>Hymenostomatida</taxon>
        <taxon>Tetrahymenina</taxon>
        <taxon>Tetrahymenidae</taxon>
        <taxon>Tetrahymena</taxon>
    </lineage>
</organism>
<keyword evidence="5" id="KW-0808">Transferase</keyword>
<evidence type="ECO:0000256" key="8">
    <source>
        <dbReference type="ARBA" id="ARBA00023098"/>
    </source>
</evidence>
<keyword evidence="7 14" id="KW-1133">Transmembrane helix</keyword>
<dbReference type="InParanoid" id="Q22SV8"/>
<dbReference type="SMART" id="SM00563">
    <property type="entry name" value="PlsC"/>
    <property type="match status" value="1"/>
</dbReference>
<evidence type="ECO:0000256" key="7">
    <source>
        <dbReference type="ARBA" id="ARBA00022989"/>
    </source>
</evidence>
<proteinExistence type="inferred from homology"/>
<dbReference type="GO" id="GO:0008654">
    <property type="term" value="P:phospholipid biosynthetic process"/>
    <property type="evidence" value="ECO:0007669"/>
    <property type="project" value="UniProtKB-KW"/>
</dbReference>
<dbReference type="eggNOG" id="KOG4666">
    <property type="taxonomic scope" value="Eukaryota"/>
</dbReference>
<evidence type="ECO:0000256" key="11">
    <source>
        <dbReference type="ARBA" id="ARBA00023264"/>
    </source>
</evidence>
<dbReference type="OMA" id="HACHITY"/>
<feature type="region of interest" description="Disordered" evidence="13">
    <location>
        <begin position="363"/>
        <end position="386"/>
    </location>
</feature>
<keyword evidence="10" id="KW-0594">Phospholipid biosynthesis</keyword>
<evidence type="ECO:0000256" key="13">
    <source>
        <dbReference type="SAM" id="MobiDB-lite"/>
    </source>
</evidence>
<dbReference type="CDD" id="cd07991">
    <property type="entry name" value="LPLAT_LPCAT1-like"/>
    <property type="match status" value="1"/>
</dbReference>
<dbReference type="STRING" id="312017.Q22SV8"/>
<keyword evidence="6 14" id="KW-0812">Transmembrane</keyword>
<evidence type="ECO:0000256" key="3">
    <source>
        <dbReference type="ARBA" id="ARBA00008655"/>
    </source>
</evidence>
<evidence type="ECO:0000256" key="1">
    <source>
        <dbReference type="ARBA" id="ARBA00004370"/>
    </source>
</evidence>
<feature type="compositionally biased region" description="Basic and acidic residues" evidence="13">
    <location>
        <begin position="363"/>
        <end position="372"/>
    </location>
</feature>
<evidence type="ECO:0000256" key="4">
    <source>
        <dbReference type="ARBA" id="ARBA00022516"/>
    </source>
</evidence>
<feature type="transmembrane region" description="Helical" evidence="14">
    <location>
        <begin position="109"/>
        <end position="129"/>
    </location>
</feature>
<keyword evidence="12 16" id="KW-0012">Acyltransferase</keyword>
<keyword evidence="11" id="KW-1208">Phospholipid metabolism</keyword>
<dbReference type="PANTHER" id="PTHR23063">
    <property type="entry name" value="PHOSPHOLIPID ACYLTRANSFERASE"/>
    <property type="match status" value="1"/>
</dbReference>
<comment type="similarity">
    <text evidence="3">Belongs to the 1-acyl-sn-glycerol-3-phosphate acyltransferase family.</text>
</comment>
<keyword evidence="17" id="KW-1185">Reference proteome</keyword>
<dbReference type="InterPro" id="IPR002123">
    <property type="entry name" value="Plipid/glycerol_acylTrfase"/>
</dbReference>
<dbReference type="PANTHER" id="PTHR23063:SF52">
    <property type="entry name" value="LYSOPHOSPHATIDYLCHOLINE ACYLTRANSFERASE"/>
    <property type="match status" value="1"/>
</dbReference>
<comment type="subcellular location">
    <subcellularLocation>
        <location evidence="1">Membrane</location>
    </subcellularLocation>
</comment>
<dbReference type="Proteomes" id="UP000009168">
    <property type="component" value="Unassembled WGS sequence"/>
</dbReference>
<evidence type="ECO:0000256" key="9">
    <source>
        <dbReference type="ARBA" id="ARBA00023136"/>
    </source>
</evidence>
<accession>Q22SV8</accession>
<evidence type="ECO:0000256" key="6">
    <source>
        <dbReference type="ARBA" id="ARBA00022692"/>
    </source>
</evidence>
<protein>
    <submittedName>
        <fullName evidence="16">Acyltransferase</fullName>
    </submittedName>
</protein>
<dbReference type="KEGG" id="tet:TTHERM_00812730"/>
<evidence type="ECO:0000259" key="15">
    <source>
        <dbReference type="SMART" id="SM00563"/>
    </source>
</evidence>
<evidence type="ECO:0000256" key="2">
    <source>
        <dbReference type="ARBA" id="ARBA00005189"/>
    </source>
</evidence>
<evidence type="ECO:0000313" key="17">
    <source>
        <dbReference type="Proteomes" id="UP000009168"/>
    </source>
</evidence>
<feature type="transmembrane region" description="Helical" evidence="14">
    <location>
        <begin position="6"/>
        <end position="27"/>
    </location>
</feature>
<feature type="domain" description="Phospholipid/glycerol acyltransferase" evidence="15">
    <location>
        <begin position="158"/>
        <end position="270"/>
    </location>
</feature>